<dbReference type="AlphaFoldDB" id="A0A194SCV9"/>
<evidence type="ECO:0000313" key="3">
    <source>
        <dbReference type="Proteomes" id="UP000053890"/>
    </source>
</evidence>
<keyword evidence="1" id="KW-0175">Coiled coil</keyword>
<evidence type="ECO:0000313" key="2">
    <source>
        <dbReference type="EMBL" id="KPV78427.1"/>
    </source>
</evidence>
<keyword evidence="3" id="KW-1185">Reference proteome</keyword>
<reference evidence="2 3" key="1">
    <citation type="journal article" date="2015" name="Front. Microbiol.">
        <title>Genome sequence of the plant growth promoting endophytic yeast Rhodotorula graminis WP1.</title>
        <authorList>
            <person name="Firrincieli A."/>
            <person name="Otillar R."/>
            <person name="Salamov A."/>
            <person name="Schmutz J."/>
            <person name="Khan Z."/>
            <person name="Redman R.S."/>
            <person name="Fleck N.D."/>
            <person name="Lindquist E."/>
            <person name="Grigoriev I.V."/>
            <person name="Doty S.L."/>
        </authorList>
    </citation>
    <scope>NUCLEOTIDE SEQUENCE [LARGE SCALE GENOMIC DNA]</scope>
    <source>
        <strain evidence="2 3">WP1</strain>
    </source>
</reference>
<protein>
    <submittedName>
        <fullName evidence="2">Uncharacterized protein</fullName>
    </submittedName>
</protein>
<accession>A0A194SCV9</accession>
<dbReference type="EMBL" id="KQ474073">
    <property type="protein sequence ID" value="KPV78427.1"/>
    <property type="molecule type" value="Genomic_DNA"/>
</dbReference>
<dbReference type="Proteomes" id="UP000053890">
    <property type="component" value="Unassembled WGS sequence"/>
</dbReference>
<sequence length="368" mass="41164">MPFDEIQNVLSSRSLNSPSLLVTFAAQGSSGEKKEQVAWKDGRKTLVPVPVGEAKRLKQKQKGGLDISEQAVATCEGREEPCSPSSTDAVSRARRLVEENRRLRESLVHAEENASKHAYELVELRNARDLAIAERDSLRLDMTKQEDELFILRQSIEERTPGSSELRRALAAVESQRDLALDAKSQLEAQHELSLSSARAENEQLRQELVKAESDVEQSRADQNEQHQACMQLMEEQDKLELAYEEILHELDELKRQRALDEGLALDSLVEQGAEDCLDDADQSWDHVELDDLVSPPGSSTTRKSVRKSAFGRALTKRARTRSQPLLGAPLPPHQDVAAVKNDVEQLKQTIALLVRERRPAVDVACDE</sequence>
<dbReference type="OrthoDB" id="2530257at2759"/>
<proteinExistence type="predicted"/>
<gene>
    <name evidence="2" type="ORF">RHOBADRAFT_50896</name>
</gene>
<dbReference type="GeneID" id="28975992"/>
<feature type="coiled-coil region" evidence="1">
    <location>
        <begin position="170"/>
        <end position="257"/>
    </location>
</feature>
<dbReference type="OMA" id="MGDENTH"/>
<dbReference type="RefSeq" id="XP_018274476.1">
    <property type="nucleotide sequence ID" value="XM_018415544.1"/>
</dbReference>
<organism evidence="2 3">
    <name type="scientific">Rhodotorula graminis (strain WP1)</name>
    <dbReference type="NCBI Taxonomy" id="578459"/>
    <lineage>
        <taxon>Eukaryota</taxon>
        <taxon>Fungi</taxon>
        <taxon>Dikarya</taxon>
        <taxon>Basidiomycota</taxon>
        <taxon>Pucciniomycotina</taxon>
        <taxon>Microbotryomycetes</taxon>
        <taxon>Sporidiobolales</taxon>
        <taxon>Sporidiobolaceae</taxon>
        <taxon>Rhodotorula</taxon>
    </lineage>
</organism>
<evidence type="ECO:0000256" key="1">
    <source>
        <dbReference type="SAM" id="Coils"/>
    </source>
</evidence>
<name>A0A194SCV9_RHOGW</name>